<keyword evidence="1" id="KW-0472">Membrane</keyword>
<evidence type="ECO:0000313" key="3">
    <source>
        <dbReference type="Proteomes" id="UP000000440"/>
    </source>
</evidence>
<evidence type="ECO:0000256" key="1">
    <source>
        <dbReference type="SAM" id="Phobius"/>
    </source>
</evidence>
<name>Q8DKZ7_THEVB</name>
<keyword evidence="1" id="KW-1133">Transmembrane helix</keyword>
<reference evidence="2 3" key="1">
    <citation type="journal article" date="2002" name="DNA Res.">
        <title>Complete genome structure of the thermophilic cyanobacterium Thermosynechococcus elongatus BP-1.</title>
        <authorList>
            <person name="Nakamura Y."/>
            <person name="Kaneko T."/>
            <person name="Sato S."/>
            <person name="Ikeuchi M."/>
            <person name="Katoh H."/>
            <person name="Sasamoto S."/>
            <person name="Watanabe A."/>
            <person name="Iriguchi M."/>
            <person name="Kawashima K."/>
            <person name="Kimura T."/>
            <person name="Kishida Y."/>
            <person name="Kiyokawa C."/>
            <person name="Kohara M."/>
            <person name="Matsumoto M."/>
            <person name="Matsuno A."/>
            <person name="Nakazaki N."/>
            <person name="Shimpo S."/>
            <person name="Sugimoto M."/>
            <person name="Takeuchi C."/>
            <person name="Yamada M."/>
            <person name="Tabata S."/>
        </authorList>
    </citation>
    <scope>NUCLEOTIDE SEQUENCE [LARGE SCALE GENOMIC DNA]</scope>
    <source>
        <strain evidence="3">IAM M-273 / NIES-2133 / BP-1</strain>
    </source>
</reference>
<dbReference type="STRING" id="197221.gene:10747292"/>
<evidence type="ECO:0000313" key="2">
    <source>
        <dbReference type="EMBL" id="BAC08253.1"/>
    </source>
</evidence>
<dbReference type="AlphaFoldDB" id="Q8DKZ7"/>
<accession>Q8DKZ7</accession>
<protein>
    <submittedName>
        <fullName evidence="2">Tsl0702 protein</fullName>
    </submittedName>
</protein>
<dbReference type="Proteomes" id="UP000000440">
    <property type="component" value="Chromosome"/>
</dbReference>
<dbReference type="EnsemblBacteria" id="BAC08253">
    <property type="protein sequence ID" value="BAC08253"/>
    <property type="gene ID" value="BAC08253"/>
</dbReference>
<dbReference type="KEGG" id="tel:tsl0702"/>
<proteinExistence type="predicted"/>
<gene>
    <name evidence="2" type="ordered locus">tsl0702</name>
</gene>
<dbReference type="EMBL" id="BA000039">
    <property type="protein sequence ID" value="BAC08253.1"/>
    <property type="molecule type" value="Genomic_DNA"/>
</dbReference>
<sequence length="65" mass="7664">MYLRLMHLSNYVEFSLGEYYFLVIFWLRFAMMDLKNALDFNEGISGCLNDSEKVGFTSNCNLKYS</sequence>
<keyword evidence="3" id="KW-1185">Reference proteome</keyword>
<organism evidence="2 3">
    <name type="scientific">Thermosynechococcus vestitus (strain NIES-2133 / IAM M-273 / BP-1)</name>
    <dbReference type="NCBI Taxonomy" id="197221"/>
    <lineage>
        <taxon>Bacteria</taxon>
        <taxon>Bacillati</taxon>
        <taxon>Cyanobacteriota</taxon>
        <taxon>Cyanophyceae</taxon>
        <taxon>Acaryochloridales</taxon>
        <taxon>Thermosynechococcaceae</taxon>
        <taxon>Thermosynechococcus</taxon>
    </lineage>
</organism>
<keyword evidence="1" id="KW-0812">Transmembrane</keyword>
<feature type="transmembrane region" description="Helical" evidence="1">
    <location>
        <begin position="12"/>
        <end position="31"/>
    </location>
</feature>